<keyword evidence="2" id="KW-0472">Membrane</keyword>
<sequence length="4007" mass="455306">MKSLKITRTPFGVGKRWLIFIFLCIGLQYNLHNNYNKADNINYKNGWGFFVQGKEAQKLSKVDAVRAMNHPDTAKFPRYPIPGMRYDDSESSSGSEVERSRKSRHTSKESGKDDGGDLAGAGVKLDRTKKKKRKSSSSKKVDIGIQVDLDKKSSEHRTGTKKKSKKSSSSTSSLSSSHSLKSIETMKELLSFVPGVKDYIWQDPKERRTYRNLNPYHGKYFPKIATSPFRKTSECASLFSSAKNAYENREIRITPSQFVGLALPFARRLSDILGQFVNIQDSCLMLRILLHIYSGMRTRTQFVNIIGAVLQNDVILGRMEDRNGVLDRVRDLTNYFLQLPRHRVDNKSRQMSAIEISNFFHLSVYPKDNSFESRLLPFYREKGEILKERIEGRMGIVIARDEVMSMIYIILNLLEEERTIEQCSEIVSTIIGITHYEPLTHSQREELEAICRDVIGCSERGPIVLGKESIIDVFGPGSAIVEMRQTDIKGLPISSKMRIWKEIGTLDYLGRVVSVLFNDCNGLKANHLNRLCSMMEVMNQRLIKTGTVRDLITIEELCGAHRYRNKHPGIKWSIAIKATLQERHKNIPVKVESLFSHFIKHEKQKLAPLDGTVKQKREVFYSVPEFPAPSYLETVTPRSLALGIPTRESHKQEAFYAFNTQPNWVQNRFIFAAAFIEECFMRVGVFYHISAVSFYNGLGGAINENSDLSSVVQVPGIDSNQLNLLLKSFIEFELGLFYSEMNEELSSKELLNNFLEALYEYPHAKYVQGRYYIELDIDFKQITSVINSRNYFYNFDTSQSTQRLFTFQAFINNRLNAHGSDVNIKFITSEEANKILLGCVDGSKFALIAEMRQTLSSEYFSDSIIDVLAGEWIDYEERVLPDVLDLSIVDEGATFNTIIYSQGFKLAVHGLDGWELLVDPQQTLGNLANNIGNNLVYSSKPTNASPSVEENRFEYIYQWIQLYFVHKLHVIPKFNKSEIRSILDSIPATSNPTKSRIRDLILNNKGLILEGTLVEMLSMAFESYFFYEKFFLVARNIDLTQIFSTQNYGSVQGKLLIPRTIWSFLPVFDNVVEREITDGSINLAEVALAFINRLFFVGESEQKVLIDLLNWAIAPDLEDKKVFFSLGLDGELFVKYIKENTWLKNIKVFMLIPWVDHLVSGFQFRRIKGLISGPISRPIEDIAGVAITGDQKSDGRIKEIISEIEGLNLEYKNLLLEFGGQTVSDESAKNLLRDIESTIQSLLTELNSISSDSLGAALLMITEKRLLPPFIFQLKDEELKSIGVVSITEEGEVVLDPSKYKIAEGIFNPSLDIGVLDASNGGIRPYGSSDGVVIPTQIINRLQAFRVWWNSVFPRISFANKDPLLRKDFQSVNRLVGIFNTFGYSEDHTILGVLLWDITAEHPIRLKSTAFEIIAETFISDERAALLSLSPSAATLEEAYRGTRIIGRFQEVGGTPPQFALINHLDFVPFVPSTKAGAAERDSGTEITHDRVHFLEYLERIVAEYYASSPRNMPTIGIPRLNNLAINFSGDINNLNLLISNIFGEGSPYVSAPSLGASAPGLSNFIFSVLPQTDVVDGTYITLHFEDDYIYYGSPIRDIVSNLKEKEVESELNFSWTILHSIVKQNDLFQTGLTRFGDLVEIALKYASEKLGFDIKYERKDLYNISFSYAIGQHFLESARVNFNSILGGINANTRNKFCAIFAKSISVLITYLNELSINQGYISTAHSLFSIVIADSLAGGFFPESVRNEMIQRWSFIFSLNSEFGYSYVPQSKTHLYSVSPDVPIFHTSSLFSVAQRQHNQMSDLKTLNANLYVTRTSACNILLSAGLFIGKIIDSPQNSGRFKSFTPNFLTEHLTWSGYCGISGFEQGYFRPFVISVFRNLPGFATITSSEKSDLDLILDLFEAKIVEIISSYYDEYDANTPIDVIFGNLNICTLAITSFFDKNVVIVEDLKPVNFTPIKLSDYPNYRHSGLNTLEETSLCRINAKGVLEEISLFISPESRASVISSGYSQRNPNRQLKPHDHYFLSKPLSTRELASNSPLETLNSLVEKYSSKIKITVPILTNVCRSGVCSYIRLGDSSNEASDAVVNKFVEKVSDGYRYVIPGNYLNGRLVHGTNRAIFFLYWWLYTWDKLSFYSNDFFLGSLFSSIEFLSEVFDRVKLSTDISVVFKEFYNRIIGKFKGYSRNDHLRLLLLGFLDSEDKAIEFTGASNIYEAYSDLGMLNAVYAIYLDFKVPNIPKPNGKLVYGNLDEVSSNNLAQYLFRLISEYFAAGPRFYPTTLIPSTFFLGSHFTLEKDNLAYLLYVWSNLESQNSIRGFFEAPSIGASFDSLASYIIEEAQLKLIDRYADINDFLSPENFSRFFKYSNPLSRIVNLELLDFTCIPGIYNSNANSAGSLSLDTCRPFAFDLSDQSKTNILSLVKKSFFLALRDSGVPSDSVISIHFSFDQVVSALLKGVNVLDAVRVHGISKYHAHDLNYLHFNKFCLLFSKHFSRILAEFTSSYFFPRKKSSLNFAFNDLKQLSGRSLNALINVIFELDNLRVVSTESFIEFLNKFDNDVIQCSIWYESFFGIVVLDQARGLIGIPDIVRKKLGDFLFLHVSIFNYVYSFILFFVSVLINKNAKKLKLAFPYMNLLSLENVTRVADYNSRGEALPNSLLRVISTNNKYSLGDLNIQKVNVIYNIFVDSVRKNIGNQAYVAFSSRASLGGFINSLFHVSKTIDFGDPSQIGINHQEEDPVKEIIYSIIGPKTQNLFNSRIENELLNDDTLREKFLENHSEYSGIITGSLQKPWVNGFSSIDVDELVHVPNDNLSHLDQGNVFLQRQISRLYTLKYNPFLLREEINSVIELGINVSFPSGVITNSIFAELNGIEVGILNRAVLFREWLIRFWGLNKKIYRDPIILTIINNFGSILTMFEAIRYDGVDFFSVSFTTFIYTLTKVVNKDIALEIVTAFCKFEDELLVRTGYLSIRELHGTGTCVGLLDNIPIYKDESLLKSCEIKKEVWPTSPFESQAKKNMIEYLTLKLKEYFSARPRSSITFTIPDVSILLDNFSLFKQFTCVIEFWARDRPDLISAPFLGLDPEAIHKYIIEISRHVNYFDSESFSKSKLLYGFLDEDFYFEDIKVSSGNDDISLRQYDSLYVEMIAPILGTHNFKLTIDLLRSLMIIVLDINGINLYELYGNDKSIYSTKIKSMLDFETFLIRILLGVDQGCAARRLVGGISFLSKKKANKVSFDFLKRLDVLKECILYDPFNVEFDDIVSRVTLSLRKMGVHLTNGEILSLSSNYFFVSRINMFSSSENLILDCLNLHKFHKRPPIFSTIPEIGLASQLDGTLIDTYFGFFFSPILENYVIDINGLLFILLSLNCIINQQSNKFILNIPASINFAIPGILNRISHCGFVTTESLNCISDTILNSLLEMNIDIGDLSSDILVRILEKVTLTLGELSHGSWPKYDSNITSLDLEKNNKGLVDSPTDFNPSSLNEILGDYGNLKNIVFRTFGLSPVIICDILPSFSNKCKEFMSLIVRSKTSKFDLTLLHSLESYKRKTPFKYNPISYSGFLLVSGLTIKKRSPINPLLDSIGYAKDGYFIFRDDFHRVPVYIANRAAAFYMFANVSTKPYGGVKGISIDECVKFFSSLNTMDIFESTPHISLFFKKLEFYKAFQLLDAFYIIEKIIFSANERFPELEYKNTVDLVNALDQLGHVPLDLEILDDAHKNTFYYGKFICQLATRFFSSTTGIESLPNILKEITDSKCGVIAKHFWPTSKDTNVSPYTKALVILEFIPSTRATPRLVSEFVSLHEWFILERIYGSFEGDITDFPRVFEIAFSKPFVCTSEELPWILPNYSFNGISFHEFNFINFIKVAWNEFSRKHSLNAAAPSDVQLIKILEAYNRNFPISRSGVFDKLLSEARSRSGFTEYNKKNNPNLQLTEADKTLLEKDFFETLQRFWRVRHSGVIRVSFRWPYIDCDSDNKPFVPGLSFPLTVNSKMKQNHGRFEVTHIGEIIDLE</sequence>
<feature type="compositionally biased region" description="Low complexity" evidence="1">
    <location>
        <begin position="167"/>
        <end position="178"/>
    </location>
</feature>
<comment type="caution">
    <text evidence="3">The sequence shown here is derived from an EMBL/GenBank/DDBJ whole genome shotgun (WGS) entry which is preliminary data.</text>
</comment>
<dbReference type="Proteomes" id="UP001311799">
    <property type="component" value="Unassembled WGS sequence"/>
</dbReference>
<feature type="transmembrane region" description="Helical" evidence="2">
    <location>
        <begin position="2597"/>
        <end position="2619"/>
    </location>
</feature>
<feature type="compositionally biased region" description="Basic and acidic residues" evidence="1">
    <location>
        <begin position="148"/>
        <end position="158"/>
    </location>
</feature>
<feature type="compositionally biased region" description="Basic and acidic residues" evidence="1">
    <location>
        <begin position="96"/>
        <end position="115"/>
    </location>
</feature>
<dbReference type="EMBL" id="JAWDEY010000034">
    <property type="protein sequence ID" value="KAK6588179.1"/>
    <property type="molecule type" value="Genomic_DNA"/>
</dbReference>
<protein>
    <submittedName>
        <fullName evidence="3">Uncharacterized protein</fullName>
    </submittedName>
</protein>
<reference evidence="3 4" key="1">
    <citation type="submission" date="2023-10" db="EMBL/GenBank/DDBJ databases">
        <title>Comparative genomics analysis reveals potential genetic determinants of host preference in Cryptosporidium xiaoi.</title>
        <authorList>
            <person name="Xiao L."/>
            <person name="Li J."/>
        </authorList>
    </citation>
    <scope>NUCLEOTIDE SEQUENCE [LARGE SCALE GENOMIC DNA]</scope>
    <source>
        <strain evidence="3 4">52996</strain>
    </source>
</reference>
<keyword evidence="4" id="KW-1185">Reference proteome</keyword>
<gene>
    <name evidence="3" type="ORF">RS030_6870</name>
</gene>
<feature type="compositionally biased region" description="Basic residues" evidence="1">
    <location>
        <begin position="127"/>
        <end position="137"/>
    </location>
</feature>
<organism evidence="3 4">
    <name type="scientific">Cryptosporidium xiaoi</name>
    <dbReference type="NCBI Taxonomy" id="659607"/>
    <lineage>
        <taxon>Eukaryota</taxon>
        <taxon>Sar</taxon>
        <taxon>Alveolata</taxon>
        <taxon>Apicomplexa</taxon>
        <taxon>Conoidasida</taxon>
        <taxon>Coccidia</taxon>
        <taxon>Eucoccidiorida</taxon>
        <taxon>Eimeriorina</taxon>
        <taxon>Cryptosporidiidae</taxon>
        <taxon>Cryptosporidium</taxon>
    </lineage>
</organism>
<keyword evidence="2" id="KW-1133">Transmembrane helix</keyword>
<keyword evidence="2" id="KW-0812">Transmembrane</keyword>
<name>A0AAV9XUJ9_9CRYT</name>
<accession>A0AAV9XUJ9</accession>
<evidence type="ECO:0000313" key="3">
    <source>
        <dbReference type="EMBL" id="KAK6588179.1"/>
    </source>
</evidence>
<evidence type="ECO:0000256" key="2">
    <source>
        <dbReference type="SAM" id="Phobius"/>
    </source>
</evidence>
<evidence type="ECO:0000256" key="1">
    <source>
        <dbReference type="SAM" id="MobiDB-lite"/>
    </source>
</evidence>
<feature type="region of interest" description="Disordered" evidence="1">
    <location>
        <begin position="72"/>
        <end position="178"/>
    </location>
</feature>
<evidence type="ECO:0000313" key="4">
    <source>
        <dbReference type="Proteomes" id="UP001311799"/>
    </source>
</evidence>
<proteinExistence type="predicted"/>